<dbReference type="GO" id="GO:0000724">
    <property type="term" value="P:double-strand break repair via homologous recombination"/>
    <property type="evidence" value="ECO:0007669"/>
    <property type="project" value="UniProtKB-UniRule"/>
</dbReference>
<dbReference type="PANTHER" id="PTHR11070">
    <property type="entry name" value="UVRD / RECB / PCRA DNA HELICASE FAMILY MEMBER"/>
    <property type="match status" value="1"/>
</dbReference>
<evidence type="ECO:0000256" key="12">
    <source>
        <dbReference type="ARBA" id="ARBA00048988"/>
    </source>
</evidence>
<dbReference type="NCBIfam" id="TIGR02785">
    <property type="entry name" value="addA_Gpos"/>
    <property type="match status" value="1"/>
</dbReference>
<comment type="function">
    <text evidence="13">The heterodimer acts as both an ATP-dependent DNA helicase and an ATP-dependent, dual-direction single-stranded exonuclease. Recognizes the chi site generating a DNA molecule suitable for the initiation of homologous recombination. The AddA nuclease domain is required for chi fragment generation; this subunit has the helicase and 3' -&gt; 5' nuclease activities.</text>
</comment>
<dbReference type="InterPro" id="IPR027417">
    <property type="entry name" value="P-loop_NTPase"/>
</dbReference>
<evidence type="ECO:0000256" key="8">
    <source>
        <dbReference type="ARBA" id="ARBA00023125"/>
    </source>
</evidence>
<evidence type="ECO:0000256" key="4">
    <source>
        <dbReference type="ARBA" id="ARBA00022801"/>
    </source>
</evidence>
<evidence type="ECO:0000313" key="17">
    <source>
        <dbReference type="EMBL" id="RGE84859.1"/>
    </source>
</evidence>
<evidence type="ECO:0000256" key="3">
    <source>
        <dbReference type="ARBA" id="ARBA00022763"/>
    </source>
</evidence>
<comment type="caution">
    <text evidence="17">The sequence shown here is derived from an EMBL/GenBank/DDBJ whole genome shotgun (WGS) entry which is preliminary data.</text>
</comment>
<comment type="subunit">
    <text evidence="13">Heterodimer of AddA and AddB/RexB.</text>
</comment>
<evidence type="ECO:0000256" key="10">
    <source>
        <dbReference type="ARBA" id="ARBA00023235"/>
    </source>
</evidence>
<comment type="similarity">
    <text evidence="13">Belongs to the helicase family. AddA subfamily.</text>
</comment>
<dbReference type="InterPro" id="IPR014017">
    <property type="entry name" value="DNA_helicase_UvrD-like_C"/>
</dbReference>
<dbReference type="SUPFAM" id="SSF52540">
    <property type="entry name" value="P-loop containing nucleoside triphosphate hydrolases"/>
    <property type="match status" value="1"/>
</dbReference>
<dbReference type="EC" id="5.6.2.4" evidence="13"/>
<evidence type="ECO:0000313" key="18">
    <source>
        <dbReference type="Proteomes" id="UP000261080"/>
    </source>
</evidence>
<evidence type="ECO:0000256" key="11">
    <source>
        <dbReference type="ARBA" id="ARBA00034617"/>
    </source>
</evidence>
<dbReference type="InterPro" id="IPR014152">
    <property type="entry name" value="AddA"/>
</dbReference>
<dbReference type="GO" id="GO:0033202">
    <property type="term" value="C:DNA helicase complex"/>
    <property type="evidence" value="ECO:0007669"/>
    <property type="project" value="TreeGrafter"/>
</dbReference>
<dbReference type="GO" id="GO:0003690">
    <property type="term" value="F:double-stranded DNA binding"/>
    <property type="evidence" value="ECO:0007669"/>
    <property type="project" value="UniProtKB-UniRule"/>
</dbReference>
<dbReference type="Pfam" id="PF13361">
    <property type="entry name" value="UvrD_C"/>
    <property type="match status" value="1"/>
</dbReference>
<evidence type="ECO:0000259" key="16">
    <source>
        <dbReference type="PROSITE" id="PS51217"/>
    </source>
</evidence>
<keyword evidence="2 13" id="KW-0547">Nucleotide-binding</keyword>
<keyword evidence="10 13" id="KW-0413">Isomerase</keyword>
<dbReference type="Proteomes" id="UP000261080">
    <property type="component" value="Unassembled WGS sequence"/>
</dbReference>
<evidence type="ECO:0000256" key="13">
    <source>
        <dbReference type="HAMAP-Rule" id="MF_01451"/>
    </source>
</evidence>
<dbReference type="GO" id="GO:0005829">
    <property type="term" value="C:cytosol"/>
    <property type="evidence" value="ECO:0007669"/>
    <property type="project" value="TreeGrafter"/>
</dbReference>
<dbReference type="Gene3D" id="3.40.50.300">
    <property type="entry name" value="P-loop containing nucleotide triphosphate hydrolases"/>
    <property type="match status" value="4"/>
</dbReference>
<evidence type="ECO:0000259" key="15">
    <source>
        <dbReference type="PROSITE" id="PS51198"/>
    </source>
</evidence>
<evidence type="ECO:0000256" key="9">
    <source>
        <dbReference type="ARBA" id="ARBA00023204"/>
    </source>
</evidence>
<dbReference type="InterPro" id="IPR011335">
    <property type="entry name" value="Restrct_endonuc-II-like"/>
</dbReference>
<keyword evidence="3 13" id="KW-0227">DNA damage</keyword>
<keyword evidence="4 13" id="KW-0378">Hydrolase</keyword>
<dbReference type="Pfam" id="PF00580">
    <property type="entry name" value="UvrD-helicase"/>
    <property type="match status" value="1"/>
</dbReference>
<feature type="binding site" evidence="14">
    <location>
        <begin position="29"/>
        <end position="36"/>
    </location>
    <ligand>
        <name>ATP</name>
        <dbReference type="ChEBI" id="CHEBI:30616"/>
    </ligand>
</feature>
<evidence type="ECO:0000256" key="14">
    <source>
        <dbReference type="PROSITE-ProRule" id="PRU00560"/>
    </source>
</evidence>
<dbReference type="FunFam" id="3.40.50.300:FF:001236">
    <property type="entry name" value="ATP-dependent helicase/nuclease subunit A"/>
    <property type="match status" value="1"/>
</dbReference>
<keyword evidence="8 13" id="KW-0238">DNA-binding</keyword>
<keyword evidence="6 13" id="KW-0269">Exonuclease</keyword>
<dbReference type="GO" id="GO:0016887">
    <property type="term" value="F:ATP hydrolysis activity"/>
    <property type="evidence" value="ECO:0007669"/>
    <property type="project" value="RHEA"/>
</dbReference>
<dbReference type="PROSITE" id="PS51217">
    <property type="entry name" value="UVRD_HELICASE_CTER"/>
    <property type="match status" value="1"/>
</dbReference>
<evidence type="ECO:0000256" key="1">
    <source>
        <dbReference type="ARBA" id="ARBA00022722"/>
    </source>
</evidence>
<dbReference type="GO" id="GO:0043138">
    <property type="term" value="F:3'-5' DNA helicase activity"/>
    <property type="evidence" value="ECO:0007669"/>
    <property type="project" value="UniProtKB-UniRule"/>
</dbReference>
<dbReference type="HAMAP" id="MF_01451">
    <property type="entry name" value="AddA"/>
    <property type="match status" value="1"/>
</dbReference>
<feature type="domain" description="UvrD-like helicase C-terminal" evidence="16">
    <location>
        <begin position="475"/>
        <end position="773"/>
    </location>
</feature>
<name>A0A3E3JYN2_9FIRM</name>
<reference evidence="17 18" key="1">
    <citation type="submission" date="2018-08" db="EMBL/GenBank/DDBJ databases">
        <title>A genome reference for cultivated species of the human gut microbiota.</title>
        <authorList>
            <person name="Zou Y."/>
            <person name="Xue W."/>
            <person name="Luo G."/>
        </authorList>
    </citation>
    <scope>NUCLEOTIDE SEQUENCE [LARGE SCALE GENOMIC DNA]</scope>
    <source>
        <strain evidence="17 18">AF37-2AT</strain>
    </source>
</reference>
<comment type="catalytic activity">
    <reaction evidence="11 13">
        <text>Couples ATP hydrolysis with the unwinding of duplex DNA by translocating in the 3'-5' direction.</text>
        <dbReference type="EC" id="5.6.2.4"/>
    </reaction>
</comment>
<dbReference type="EC" id="3.1.-.-" evidence="13"/>
<dbReference type="AlphaFoldDB" id="A0A3E3JYN2"/>
<dbReference type="GO" id="GO:0005524">
    <property type="term" value="F:ATP binding"/>
    <property type="evidence" value="ECO:0007669"/>
    <property type="project" value="UniProtKB-UniRule"/>
</dbReference>
<dbReference type="InterPro" id="IPR000212">
    <property type="entry name" value="DNA_helicase_UvrD/REP"/>
</dbReference>
<evidence type="ECO:0000256" key="2">
    <source>
        <dbReference type="ARBA" id="ARBA00022741"/>
    </source>
</evidence>
<dbReference type="Gene3D" id="3.90.320.10">
    <property type="match status" value="1"/>
</dbReference>
<dbReference type="PANTHER" id="PTHR11070:SF48">
    <property type="entry name" value="ATP-DEPENDENT HELICASE_NUCLEASE SUBUNIT A"/>
    <property type="match status" value="1"/>
</dbReference>
<dbReference type="InterPro" id="IPR011604">
    <property type="entry name" value="PDDEXK-like_dom_sf"/>
</dbReference>
<accession>A0A3E3JYN2</accession>
<sequence length="1200" mass="138730">MGRRVRGMGWTTEQEQVIAARNCNLLVSAAAGSGKTAVLVERIITRLTEGEDPLNVDQLLVVTFTEAAAAEMKERIRGAIEKKLEEEPENIHLQRQATLIHHARITTIHSFCLSVVRDYFHTIDLEPGFRTMEEGERKLLMQEVMEELLEEEYRKGEASFTDFVEMAATGRDDRKVEELILNLYEFSRSNPDPETWLCDSIQSYEEAENQPWDSLPFVKLALEQTWASLEDLEQSLVYAKSVCEDTDGPAAYEAAIVSDIERIRKLRKAESFQKLQEALSGLSFDRLATNRDQSVSEEKIQTVKSLRDQVKKELTSIRDQFFYETVEELRGDLRRAKPFVQELVRLTVAFGQAFEAKKQSQGVIDFGDMEQYALRILRKEEIAEEYRNKYEEIMIDEYQDSNLIQETLLTQISRVNRGKYNVFMVGDVKQSIYRFRLSRPELFMEKYETYGIEADGPKRRIDLHKNFRSRREVLDAVNYLFYQIMTKALGRVEYDEQAALYVGARFEEKPGFDTEVLLIEEGDSLESKELEARAVAARIKELKAGMVIFDKESGTCRSVAYRDIVILLRSLKGWTDIFSNVLNEEGIPTFCGTKEGYFQTREISLLLDYLKILDNEKQDLPLTAVLASCFGGLTSEELARIRCAYPQGPFYQAAMDYARERKDPKLCAFFAQVHAFRKQVPYTAIHELLETIVSVTGYRDYVLALPGGVQRRANLDMLIEKAKAYESTSYKGLFHFLRYVEQLRKYQVDYGEANTSDEMGDAVRLMSIHKSKGLEFPVVIVAGMGKRFNTQDIHSQMVIHQDLGIGVDAVYLKERMQAPTFLKKMIQNETRLENLGEELRVLYVALTRAKEKLILTGTLKSVEDKRKQYDRIRSQTGRPLAFGLLQKAASYLDFLVPALMRLEQDHAKGAYPPIQVEVLTEEEILMESVIEEERRQIRREDIEAIDPDNVYDSKVHDHLRESWLFRYPYEEQSHWSRKFSVSELKRAAYEPQTEEESGTRLYEKPLHEKSDEEIVPKFRRSQDETDISGAARGTAYHRILELLDYSCSYTRETLKAAIQRFVEDAKIDSVSVQSVNPDDLWHFLQSDCAARMQKAALSGKLRKEQPFVLGVEAGRVYPEADPERKEELLIVQGMIDLFFEEDGEIVLLDYKTDWVHNEEELVKRYQIQLDYYQEALEKSLGKRVKERLIYSFALGREIRA</sequence>
<dbReference type="InterPro" id="IPR014016">
    <property type="entry name" value="UvrD-like_ATP-bd"/>
</dbReference>
<dbReference type="OrthoDB" id="9810135at2"/>
<dbReference type="PROSITE" id="PS51198">
    <property type="entry name" value="UVRD_HELICASE_ATP_BIND"/>
    <property type="match status" value="1"/>
</dbReference>
<keyword evidence="7 13" id="KW-0067">ATP-binding</keyword>
<evidence type="ECO:0000256" key="5">
    <source>
        <dbReference type="ARBA" id="ARBA00022806"/>
    </source>
</evidence>
<dbReference type="SUPFAM" id="SSF52980">
    <property type="entry name" value="Restriction endonuclease-like"/>
    <property type="match status" value="1"/>
</dbReference>
<organism evidence="17 18">
    <name type="scientific">Sellimonas intestinalis</name>
    <dbReference type="NCBI Taxonomy" id="1653434"/>
    <lineage>
        <taxon>Bacteria</taxon>
        <taxon>Bacillati</taxon>
        <taxon>Bacillota</taxon>
        <taxon>Clostridia</taxon>
        <taxon>Lachnospirales</taxon>
        <taxon>Lachnospiraceae</taxon>
        <taxon>Sellimonas</taxon>
    </lineage>
</organism>
<dbReference type="GO" id="GO:0008408">
    <property type="term" value="F:3'-5' exonuclease activity"/>
    <property type="evidence" value="ECO:0007669"/>
    <property type="project" value="UniProtKB-UniRule"/>
</dbReference>
<evidence type="ECO:0000256" key="6">
    <source>
        <dbReference type="ARBA" id="ARBA00022839"/>
    </source>
</evidence>
<evidence type="ECO:0000256" key="7">
    <source>
        <dbReference type="ARBA" id="ARBA00022840"/>
    </source>
</evidence>
<protein>
    <recommendedName>
        <fullName evidence="13">ATP-dependent helicase/nuclease subunit A</fullName>
        <ecNumber evidence="13">3.1.-.-</ecNumber>
        <ecNumber evidence="13">5.6.2.4</ecNumber>
    </recommendedName>
    <alternativeName>
        <fullName evidence="13">ATP-dependent helicase/nuclease AddA</fullName>
    </alternativeName>
    <alternativeName>
        <fullName evidence="13">DNA 3'-5' helicase AddA</fullName>
    </alternativeName>
</protein>
<keyword evidence="5 13" id="KW-0347">Helicase</keyword>
<dbReference type="Pfam" id="PF12705">
    <property type="entry name" value="PDDEXK_1"/>
    <property type="match status" value="1"/>
</dbReference>
<comment type="cofactor">
    <cofactor evidence="13">
        <name>Mg(2+)</name>
        <dbReference type="ChEBI" id="CHEBI:18420"/>
    </cofactor>
</comment>
<comment type="catalytic activity">
    <reaction evidence="12 13">
        <text>ATP + H2O = ADP + phosphate + H(+)</text>
        <dbReference type="Rhea" id="RHEA:13065"/>
        <dbReference type="ChEBI" id="CHEBI:15377"/>
        <dbReference type="ChEBI" id="CHEBI:15378"/>
        <dbReference type="ChEBI" id="CHEBI:30616"/>
        <dbReference type="ChEBI" id="CHEBI:43474"/>
        <dbReference type="ChEBI" id="CHEBI:456216"/>
        <dbReference type="EC" id="5.6.2.4"/>
    </reaction>
</comment>
<proteinExistence type="inferred from homology"/>
<dbReference type="EMBL" id="QVLX01000011">
    <property type="protein sequence ID" value="RGE84859.1"/>
    <property type="molecule type" value="Genomic_DNA"/>
</dbReference>
<dbReference type="InterPro" id="IPR038726">
    <property type="entry name" value="PDDEXK_AddAB-type"/>
</dbReference>
<feature type="domain" description="UvrD-like helicase ATP-binding" evidence="15">
    <location>
        <begin position="8"/>
        <end position="470"/>
    </location>
</feature>
<keyword evidence="1 13" id="KW-0540">Nuclease</keyword>
<keyword evidence="18" id="KW-1185">Reference proteome</keyword>
<gene>
    <name evidence="13 17" type="primary">addA</name>
    <name evidence="17" type="ORF">DW016_14360</name>
</gene>
<keyword evidence="9 13" id="KW-0234">DNA repair</keyword>